<comment type="subcellular location">
    <subcellularLocation>
        <location evidence="1">Periplasm</location>
    </subcellularLocation>
</comment>
<dbReference type="AlphaFoldDB" id="A0A1H2VIB5"/>
<evidence type="ECO:0000256" key="1">
    <source>
        <dbReference type="ARBA" id="ARBA00004418"/>
    </source>
</evidence>
<dbReference type="PANTHER" id="PTHR33376:SF5">
    <property type="entry name" value="EXTRACYTOPLASMIC SOLUTE RECEPTOR PROTEIN"/>
    <property type="match status" value="1"/>
</dbReference>
<dbReference type="PANTHER" id="PTHR33376">
    <property type="match status" value="1"/>
</dbReference>
<dbReference type="Gene3D" id="3.40.190.170">
    <property type="entry name" value="Bacterial extracellular solute-binding protein, family 7"/>
    <property type="match status" value="1"/>
</dbReference>
<accession>A0A1H2VIB5</accession>
<evidence type="ECO:0000313" key="5">
    <source>
        <dbReference type="Proteomes" id="UP000199118"/>
    </source>
</evidence>
<reference evidence="4 5" key="1">
    <citation type="submission" date="2016-10" db="EMBL/GenBank/DDBJ databases">
        <authorList>
            <person name="de Groot N.N."/>
        </authorList>
    </citation>
    <scope>NUCLEOTIDE SEQUENCE [LARGE SCALE GENOMIC DNA]</scope>
    <source>
        <strain evidence="4 5">DSM 17890</strain>
    </source>
</reference>
<dbReference type="OrthoDB" id="9769667at2"/>
<keyword evidence="2" id="KW-0732">Signal</keyword>
<keyword evidence="3" id="KW-0574">Periplasm</keyword>
<dbReference type="InterPro" id="IPR038404">
    <property type="entry name" value="TRAP_DctP_sf"/>
</dbReference>
<evidence type="ECO:0000256" key="2">
    <source>
        <dbReference type="ARBA" id="ARBA00022729"/>
    </source>
</evidence>
<organism evidence="4 5">
    <name type="scientific">Albimonas donghaensis</name>
    <dbReference type="NCBI Taxonomy" id="356660"/>
    <lineage>
        <taxon>Bacteria</taxon>
        <taxon>Pseudomonadati</taxon>
        <taxon>Pseudomonadota</taxon>
        <taxon>Alphaproteobacteria</taxon>
        <taxon>Rhodobacterales</taxon>
        <taxon>Paracoccaceae</taxon>
        <taxon>Albimonas</taxon>
    </lineage>
</organism>
<keyword evidence="5" id="KW-1185">Reference proteome</keyword>
<dbReference type="GO" id="GO:0042597">
    <property type="term" value="C:periplasmic space"/>
    <property type="evidence" value="ECO:0007669"/>
    <property type="project" value="UniProtKB-SubCell"/>
</dbReference>
<protein>
    <submittedName>
        <fullName evidence="4">TRAP-type mannitol/chloroaromatic compound transport system, substrate-binding protein</fullName>
    </submittedName>
</protein>
<evidence type="ECO:0000256" key="3">
    <source>
        <dbReference type="ARBA" id="ARBA00022764"/>
    </source>
</evidence>
<dbReference type="GO" id="GO:0055085">
    <property type="term" value="P:transmembrane transport"/>
    <property type="evidence" value="ECO:0007669"/>
    <property type="project" value="InterPro"/>
</dbReference>
<dbReference type="Pfam" id="PF03480">
    <property type="entry name" value="DctP"/>
    <property type="match status" value="1"/>
</dbReference>
<dbReference type="STRING" id="356660.SAMN05444336_10279"/>
<dbReference type="RefSeq" id="WP_092680365.1">
    <property type="nucleotide sequence ID" value="NZ_FNMZ01000002.1"/>
</dbReference>
<proteinExistence type="predicted"/>
<dbReference type="EMBL" id="FNMZ01000002">
    <property type="protein sequence ID" value="SDW68061.1"/>
    <property type="molecule type" value="Genomic_DNA"/>
</dbReference>
<evidence type="ECO:0000313" key="4">
    <source>
        <dbReference type="EMBL" id="SDW68061.1"/>
    </source>
</evidence>
<gene>
    <name evidence="4" type="ORF">SAMN05444336_10279</name>
</gene>
<sequence>MTEDRKGLDRRTLMRGGVLGALAAPALIGKGIAAGEVNWRVQSHWPKASGSFNDSLGVLAERVKERTDGRMTLELFGAGEFAKGPEILNIVSKGVVQMGSSSASYMESYGTCAGFAYGIPGTLRNSWEIMHLLKNLGVEKMFADELLEEGVIYRSEKVYPTELVLSKEVASVDDFKALKLRSSGGMLDYLSAAGASASYIAGSELYQALSSGVVDGAHWGAAIGAKSMSLWEVCKYHMKPSLGFNADAWIFNADAVEDLPEDIRLIFMSLVEERFYLRSVEYLEGEAQSLTDGVKNDGVEVRDFPDDVLALFAQASSDILAKEAEKGEKAAAAADALTGLMKNLGYV</sequence>
<dbReference type="InterPro" id="IPR018389">
    <property type="entry name" value="DctP_fam"/>
</dbReference>
<dbReference type="NCBIfam" id="NF037995">
    <property type="entry name" value="TRAP_S1"/>
    <property type="match status" value="1"/>
</dbReference>
<dbReference type="Proteomes" id="UP000199118">
    <property type="component" value="Unassembled WGS sequence"/>
</dbReference>
<name>A0A1H2VIB5_9RHOB</name>